<protein>
    <recommendedName>
        <fullName evidence="3">FRG domain-containing protein</fullName>
    </recommendedName>
</protein>
<comment type="caution">
    <text evidence="1">The sequence shown here is derived from an EMBL/GenBank/DDBJ whole genome shotgun (WGS) entry which is preliminary data.</text>
</comment>
<gene>
    <name evidence="1" type="ORF">SAMEA3538468_03131</name>
</gene>
<name>A0ABY6X5C2_9ENTR</name>
<organism evidence="1 2">
    <name type="scientific">Klebsiella quasivariicola</name>
    <dbReference type="NCBI Taxonomy" id="2026240"/>
    <lineage>
        <taxon>Bacteria</taxon>
        <taxon>Pseudomonadati</taxon>
        <taxon>Pseudomonadota</taxon>
        <taxon>Gammaproteobacteria</taxon>
        <taxon>Enterobacterales</taxon>
        <taxon>Enterobacteriaceae</taxon>
        <taxon>Klebsiella/Raoultella group</taxon>
        <taxon>Klebsiella</taxon>
        <taxon>Klebsiella pneumoniae complex</taxon>
    </lineage>
</organism>
<evidence type="ECO:0008006" key="3">
    <source>
        <dbReference type="Google" id="ProtNLM"/>
    </source>
</evidence>
<sequence length="279" mass="32447">MGMPLREYYSVVRAAELLGCKVEDLLHWASIGAINLYVSFEEGHGYVRFVGDGVKKEERNLNRFTEEQFESAQHLRDELFKEKYTIDKFSRVVSLMRYEDIDLDSLPREERFYPCSFSGLWALPQNAYGMTALYSFQPSLDDFWFSAESKMFVSFETDEFLNFEIEDFYIAKSDFLEIKKYSDDGELPSYINGGKEKIEPSKNPDEAHSTKTINKRAQFIKSLLRIHYGNEVAESPRRFLERKDSDISKDFKDLNIIAPSGKAVQEWVKGVDIPFSDDE</sequence>
<dbReference type="RefSeq" id="WP_117141049.1">
    <property type="nucleotide sequence ID" value="NZ_UJYZ02000014.1"/>
</dbReference>
<accession>A0ABY6X5C2</accession>
<dbReference type="EMBL" id="UJYZ02000014">
    <property type="protein sequence ID" value="VVJ92233.1"/>
    <property type="molecule type" value="Genomic_DNA"/>
</dbReference>
<reference evidence="1 2" key="1">
    <citation type="submission" date="2019-09" db="EMBL/GenBank/DDBJ databases">
        <authorList>
            <consortium name="Pathogen Informatics"/>
        </authorList>
    </citation>
    <scope>NUCLEOTIDE SEQUENCE [LARGE SCALE GENOMIC DNA]</scope>
    <source>
        <strain evidence="1 2">EuSCAPE_IL010</strain>
    </source>
</reference>
<evidence type="ECO:0000313" key="1">
    <source>
        <dbReference type="EMBL" id="VVJ92233.1"/>
    </source>
</evidence>
<keyword evidence="2" id="KW-1185">Reference proteome</keyword>
<dbReference type="Proteomes" id="UP000259400">
    <property type="component" value="Unassembled WGS sequence"/>
</dbReference>
<evidence type="ECO:0000313" key="2">
    <source>
        <dbReference type="Proteomes" id="UP000259400"/>
    </source>
</evidence>
<proteinExistence type="predicted"/>